<proteinExistence type="predicted"/>
<sequence length="60" mass="7063">MDGRDQLFMLVLLLLVLVFLLGLVVKLCNIIPFPPSWVERYRQFAVTVEYVVARCLFKIY</sequence>
<dbReference type="Gramene" id="PRQ40038">
    <property type="protein sequence ID" value="PRQ40038"/>
    <property type="gene ID" value="RchiOBHm_Chr4g0431741"/>
</dbReference>
<dbReference type="AlphaFoldDB" id="A0A2P6R0V7"/>
<organism evidence="1 2">
    <name type="scientific">Rosa chinensis</name>
    <name type="common">China rose</name>
    <dbReference type="NCBI Taxonomy" id="74649"/>
    <lineage>
        <taxon>Eukaryota</taxon>
        <taxon>Viridiplantae</taxon>
        <taxon>Streptophyta</taxon>
        <taxon>Embryophyta</taxon>
        <taxon>Tracheophyta</taxon>
        <taxon>Spermatophyta</taxon>
        <taxon>Magnoliopsida</taxon>
        <taxon>eudicotyledons</taxon>
        <taxon>Gunneridae</taxon>
        <taxon>Pentapetalae</taxon>
        <taxon>rosids</taxon>
        <taxon>fabids</taxon>
        <taxon>Rosales</taxon>
        <taxon>Rosaceae</taxon>
        <taxon>Rosoideae</taxon>
        <taxon>Rosoideae incertae sedis</taxon>
        <taxon>Rosa</taxon>
    </lineage>
</organism>
<dbReference type="Proteomes" id="UP000238479">
    <property type="component" value="Chromosome 4"/>
</dbReference>
<keyword evidence="2" id="KW-1185">Reference proteome</keyword>
<accession>A0A2P6R0V7</accession>
<name>A0A2P6R0V7_ROSCH</name>
<protein>
    <submittedName>
        <fullName evidence="1">Uncharacterized protein</fullName>
    </submittedName>
</protein>
<gene>
    <name evidence="1" type="ORF">RchiOBHm_Chr4g0431741</name>
</gene>
<evidence type="ECO:0000313" key="2">
    <source>
        <dbReference type="Proteomes" id="UP000238479"/>
    </source>
</evidence>
<reference evidence="1 2" key="1">
    <citation type="journal article" date="2018" name="Nat. Genet.">
        <title>The Rosa genome provides new insights in the design of modern roses.</title>
        <authorList>
            <person name="Bendahmane M."/>
        </authorList>
    </citation>
    <scope>NUCLEOTIDE SEQUENCE [LARGE SCALE GENOMIC DNA]</scope>
    <source>
        <strain evidence="2">cv. Old Blush</strain>
    </source>
</reference>
<comment type="caution">
    <text evidence="1">The sequence shown here is derived from an EMBL/GenBank/DDBJ whole genome shotgun (WGS) entry which is preliminary data.</text>
</comment>
<evidence type="ECO:0000313" key="1">
    <source>
        <dbReference type="EMBL" id="PRQ40038.1"/>
    </source>
</evidence>
<dbReference type="EMBL" id="PDCK01000042">
    <property type="protein sequence ID" value="PRQ40038.1"/>
    <property type="molecule type" value="Genomic_DNA"/>
</dbReference>